<dbReference type="Gene3D" id="1.10.3290.10">
    <property type="entry name" value="Fido-like domain"/>
    <property type="match status" value="1"/>
</dbReference>
<dbReference type="InterPro" id="IPR036597">
    <property type="entry name" value="Fido-like_dom_sf"/>
</dbReference>
<dbReference type="PANTHER" id="PTHR13504">
    <property type="entry name" value="FIDO DOMAIN-CONTAINING PROTEIN DDB_G0283145"/>
    <property type="match status" value="1"/>
</dbReference>
<sequence>MKKQNYSKIFDAILETVKHFPKQAFLKDILQALDFPVPKRSLQRYLAVLTKQGHLNALGKARSRRYSLKENEKKFLPIFFPGALLLQDSPLLKPLIPLSPTALSIQLNVRQPIQARRPIGYKREFLNTYRPNETYYLSKNIRDHLFEMGKSQDSQRPAGTYARHILNRLLIDLSWNSSRLEGNTYSLLETERLLELGKAPEGKNSMEAQMILNHKSAIEFMVESAEFMKFNSFTICNLHALLSDNLLRDQRACGRLRSVPIGITKSVYQPLAIPQLVSEYFQQILDTADAIIDPFEQSFFIMLQLPYLQPFLDVNKRVSRLAANIPLIRSNLCPLSFVDVPEQAYISGLLGIYELNRLELLREVFVWAYERSSSLYSATRQELGEPDLFRLRYRNLIITMIGEIIHKCLSKQAAVAAIKQKAIEVVILEDRARFIEVIETELMSLHKGNIARFRLKPSEYDKWLKSWI</sequence>
<reference evidence="2 3" key="1">
    <citation type="journal article" date="2022" name="bioRxiv">
        <title>Ecology and evolution of chlamydial symbionts of arthropods.</title>
        <authorList>
            <person name="Halter T."/>
            <person name="Koestlbacher S."/>
            <person name="Collingro A."/>
            <person name="Sixt B.S."/>
            <person name="Toenshoff E.R."/>
            <person name="Hendrickx F."/>
            <person name="Kostanjsek R."/>
            <person name="Horn M."/>
        </authorList>
    </citation>
    <scope>NUCLEOTIDE SEQUENCE [LARGE SCALE GENOMIC DNA]</scope>
    <source>
        <strain evidence="2">W744xW776</strain>
    </source>
</reference>
<dbReference type="Pfam" id="PF02661">
    <property type="entry name" value="Fic"/>
    <property type="match status" value="1"/>
</dbReference>
<keyword evidence="3" id="KW-1185">Reference proteome</keyword>
<dbReference type="SUPFAM" id="SSF140931">
    <property type="entry name" value="Fic-like"/>
    <property type="match status" value="1"/>
</dbReference>
<dbReference type="Proteomes" id="UP000826014">
    <property type="component" value="Chromosome"/>
</dbReference>
<organism evidence="2 3">
    <name type="scientific">Candidatus Rhabdochlamydia oedothoracis</name>
    <dbReference type="NCBI Taxonomy" id="2720720"/>
    <lineage>
        <taxon>Bacteria</taxon>
        <taxon>Pseudomonadati</taxon>
        <taxon>Chlamydiota</taxon>
        <taxon>Chlamydiia</taxon>
        <taxon>Parachlamydiales</taxon>
        <taxon>Candidatus Rhabdochlamydiaceae</taxon>
        <taxon>Candidatus Rhabdochlamydia</taxon>
    </lineage>
</organism>
<name>A0ABX8V7H4_9BACT</name>
<protein>
    <recommendedName>
        <fullName evidence="1">Fido domain-containing protein</fullName>
    </recommendedName>
</protein>
<dbReference type="InterPro" id="IPR003812">
    <property type="entry name" value="Fido"/>
</dbReference>
<gene>
    <name evidence="2" type="ORF">RHABOEDO_001216</name>
</gene>
<dbReference type="InterPro" id="IPR040198">
    <property type="entry name" value="Fido_containing"/>
</dbReference>
<dbReference type="EMBL" id="CP075587">
    <property type="protein sequence ID" value="QYF48970.1"/>
    <property type="molecule type" value="Genomic_DNA"/>
</dbReference>
<evidence type="ECO:0000313" key="3">
    <source>
        <dbReference type="Proteomes" id="UP000826014"/>
    </source>
</evidence>
<proteinExistence type="predicted"/>
<evidence type="ECO:0000313" key="2">
    <source>
        <dbReference type="EMBL" id="QYF48970.1"/>
    </source>
</evidence>
<feature type="domain" description="Fido" evidence="1">
    <location>
        <begin position="230"/>
        <end position="370"/>
    </location>
</feature>
<dbReference type="RefSeq" id="WP_215217026.1">
    <property type="nucleotide sequence ID" value="NZ_CP075587.1"/>
</dbReference>
<dbReference type="PANTHER" id="PTHR13504:SF38">
    <property type="entry name" value="FIDO DOMAIN-CONTAINING PROTEIN"/>
    <property type="match status" value="1"/>
</dbReference>
<dbReference type="PROSITE" id="PS51459">
    <property type="entry name" value="FIDO"/>
    <property type="match status" value="1"/>
</dbReference>
<evidence type="ECO:0000259" key="1">
    <source>
        <dbReference type="PROSITE" id="PS51459"/>
    </source>
</evidence>
<accession>A0ABX8V7H4</accession>